<dbReference type="Gene3D" id="2.60.120.200">
    <property type="match status" value="1"/>
</dbReference>
<evidence type="ECO:0000259" key="7">
    <source>
        <dbReference type="Pfam" id="PF03388"/>
    </source>
</evidence>
<dbReference type="AlphaFoldDB" id="A0A1J4JAS0"/>
<dbReference type="GO" id="GO:0005789">
    <property type="term" value="C:endoplasmic reticulum membrane"/>
    <property type="evidence" value="ECO:0007669"/>
    <property type="project" value="TreeGrafter"/>
</dbReference>
<evidence type="ECO:0000256" key="1">
    <source>
        <dbReference type="ARBA" id="ARBA00004479"/>
    </source>
</evidence>
<keyword evidence="2 6" id="KW-0812">Transmembrane</keyword>
<feature type="domain" description="L-type lectin-like" evidence="7">
    <location>
        <begin position="15"/>
        <end position="113"/>
    </location>
</feature>
<dbReference type="Proteomes" id="UP000179807">
    <property type="component" value="Unassembled WGS sequence"/>
</dbReference>
<reference evidence="8" key="1">
    <citation type="submission" date="2016-10" db="EMBL/GenBank/DDBJ databases">
        <authorList>
            <person name="Benchimol M."/>
            <person name="Almeida L.G."/>
            <person name="Vasconcelos A.T."/>
            <person name="Perreira-Neves A."/>
            <person name="Rosa I.A."/>
            <person name="Tasca T."/>
            <person name="Bogo M.R."/>
            <person name="de Souza W."/>
        </authorList>
    </citation>
    <scope>NUCLEOTIDE SEQUENCE [LARGE SCALE GENOMIC DNA]</scope>
    <source>
        <strain evidence="8">K</strain>
    </source>
</reference>
<keyword evidence="5 6" id="KW-0472">Membrane</keyword>
<dbReference type="PANTHER" id="PTHR12223">
    <property type="entry name" value="VESICULAR MANNOSE-BINDING LECTIN"/>
    <property type="match status" value="1"/>
</dbReference>
<dbReference type="OrthoDB" id="270293at2759"/>
<keyword evidence="3" id="KW-0732">Signal</keyword>
<dbReference type="GO" id="GO:0030134">
    <property type="term" value="C:COPII-coated ER to Golgi transport vesicle"/>
    <property type="evidence" value="ECO:0007669"/>
    <property type="project" value="TreeGrafter"/>
</dbReference>
<dbReference type="VEuPathDB" id="TrichDB:TRFO_38095"/>
<dbReference type="InterPro" id="IPR005052">
    <property type="entry name" value="Lectin_leg"/>
</dbReference>
<evidence type="ECO:0000313" key="9">
    <source>
        <dbReference type="Proteomes" id="UP000179807"/>
    </source>
</evidence>
<evidence type="ECO:0000313" key="8">
    <source>
        <dbReference type="EMBL" id="OHS95769.1"/>
    </source>
</evidence>
<dbReference type="PANTHER" id="PTHR12223:SF28">
    <property type="entry name" value="LECTIN, MANNOSE BINDING 1 LIKE"/>
    <property type="match status" value="1"/>
</dbReference>
<accession>A0A1J4JAS0</accession>
<dbReference type="GO" id="GO:0006888">
    <property type="term" value="P:endoplasmic reticulum to Golgi vesicle-mediated transport"/>
    <property type="evidence" value="ECO:0007669"/>
    <property type="project" value="TreeGrafter"/>
</dbReference>
<dbReference type="SUPFAM" id="SSF49899">
    <property type="entry name" value="Concanavalin A-like lectins/glucanases"/>
    <property type="match status" value="1"/>
</dbReference>
<dbReference type="InterPro" id="IPR013320">
    <property type="entry name" value="ConA-like_dom_sf"/>
</dbReference>
<sequence length="421" mass="48682">MLFLYFSLGSALLNRTFIARSSSFSKEWEYSGAALYENQILDLVKKENEDFGAAWCTYRLPLTYYSLNFTFEIPTGDSAMSQFGIWLSKDFGLSGNVFGGPLCLKGLGILFKISKGKLEIQIVEKSKSELFEVQNFTPSFQIAPKSSKLNVVISKGTKLVITVVVDNEKHQIHENRDFVLKKSWIGVTAKNDQNKSPLKITSILIKIYNETNSINQEIIQSESYHQRKEIIEYIHNLSQKINNESFKPNSSEIVKVVDNLNYAVESISDPIDLNSIISQTMIPFTANWQKRNVKMGKQTTQFVKKIKEELNAVEQQFETFKKDITRQFTKFYKNISNVEDMLYYGVISFEFEYNSKIRDEKNNITKNTQVLYILLFCVLEAIFVALYFIDKWIENNQNNTTKVVKRKKRRTRVRINGVMTA</sequence>
<name>A0A1J4JAS0_9EUKA</name>
<evidence type="ECO:0000256" key="6">
    <source>
        <dbReference type="SAM" id="Phobius"/>
    </source>
</evidence>
<evidence type="ECO:0000256" key="4">
    <source>
        <dbReference type="ARBA" id="ARBA00022989"/>
    </source>
</evidence>
<dbReference type="GO" id="GO:0005793">
    <property type="term" value="C:endoplasmic reticulum-Golgi intermediate compartment"/>
    <property type="evidence" value="ECO:0007669"/>
    <property type="project" value="TreeGrafter"/>
</dbReference>
<evidence type="ECO:0000256" key="2">
    <source>
        <dbReference type="ARBA" id="ARBA00022692"/>
    </source>
</evidence>
<evidence type="ECO:0000256" key="3">
    <source>
        <dbReference type="ARBA" id="ARBA00022729"/>
    </source>
</evidence>
<dbReference type="GeneID" id="94846543"/>
<gene>
    <name evidence="8" type="ORF">TRFO_38095</name>
</gene>
<dbReference type="EMBL" id="MLAK01001223">
    <property type="protein sequence ID" value="OHS95769.1"/>
    <property type="molecule type" value="Genomic_DNA"/>
</dbReference>
<dbReference type="Pfam" id="PF03388">
    <property type="entry name" value="Lectin_leg-like"/>
    <property type="match status" value="1"/>
</dbReference>
<feature type="transmembrane region" description="Helical" evidence="6">
    <location>
        <begin position="370"/>
        <end position="389"/>
    </location>
</feature>
<protein>
    <recommendedName>
        <fullName evidence="7">L-type lectin-like domain-containing protein</fullName>
    </recommendedName>
</protein>
<organism evidence="8 9">
    <name type="scientific">Tritrichomonas foetus</name>
    <dbReference type="NCBI Taxonomy" id="1144522"/>
    <lineage>
        <taxon>Eukaryota</taxon>
        <taxon>Metamonada</taxon>
        <taxon>Parabasalia</taxon>
        <taxon>Tritrichomonadida</taxon>
        <taxon>Tritrichomonadidae</taxon>
        <taxon>Tritrichomonas</taxon>
    </lineage>
</organism>
<dbReference type="GO" id="GO:0000139">
    <property type="term" value="C:Golgi membrane"/>
    <property type="evidence" value="ECO:0007669"/>
    <property type="project" value="TreeGrafter"/>
</dbReference>
<comment type="subcellular location">
    <subcellularLocation>
        <location evidence="1">Membrane</location>
        <topology evidence="1">Single-pass type I membrane protein</topology>
    </subcellularLocation>
</comment>
<comment type="caution">
    <text evidence="8">The sequence shown here is derived from an EMBL/GenBank/DDBJ whole genome shotgun (WGS) entry which is preliminary data.</text>
</comment>
<dbReference type="InterPro" id="IPR051136">
    <property type="entry name" value="Intracellular_Lectin-GPT"/>
</dbReference>
<dbReference type="RefSeq" id="XP_068348906.1">
    <property type="nucleotide sequence ID" value="XM_068511839.1"/>
</dbReference>
<dbReference type="GO" id="GO:0005537">
    <property type="term" value="F:D-mannose binding"/>
    <property type="evidence" value="ECO:0007669"/>
    <property type="project" value="TreeGrafter"/>
</dbReference>
<keyword evidence="9" id="KW-1185">Reference proteome</keyword>
<proteinExistence type="predicted"/>
<keyword evidence="4 6" id="KW-1133">Transmembrane helix</keyword>
<evidence type="ECO:0000256" key="5">
    <source>
        <dbReference type="ARBA" id="ARBA00023136"/>
    </source>
</evidence>